<feature type="compositionally biased region" description="Basic and acidic residues" evidence="1">
    <location>
        <begin position="1"/>
        <end position="13"/>
    </location>
</feature>
<keyword evidence="3" id="KW-1185">Reference proteome</keyword>
<comment type="caution">
    <text evidence="2">The sequence shown here is derived from an EMBL/GenBank/DDBJ whole genome shotgun (WGS) entry which is preliminary data.</text>
</comment>
<dbReference type="Proteomes" id="UP000813385">
    <property type="component" value="Unassembled WGS sequence"/>
</dbReference>
<organism evidence="2 3">
    <name type="scientific">Plectosphaerella cucumerina</name>
    <dbReference type="NCBI Taxonomy" id="40658"/>
    <lineage>
        <taxon>Eukaryota</taxon>
        <taxon>Fungi</taxon>
        <taxon>Dikarya</taxon>
        <taxon>Ascomycota</taxon>
        <taxon>Pezizomycotina</taxon>
        <taxon>Sordariomycetes</taxon>
        <taxon>Hypocreomycetidae</taxon>
        <taxon>Glomerellales</taxon>
        <taxon>Plectosphaerellaceae</taxon>
        <taxon>Plectosphaerella</taxon>
    </lineage>
</organism>
<gene>
    <name evidence="2" type="ORF">B0T11DRAFT_289776</name>
</gene>
<evidence type="ECO:0000313" key="2">
    <source>
        <dbReference type="EMBL" id="KAH7349723.1"/>
    </source>
</evidence>
<dbReference type="EMBL" id="JAGPXD010000006">
    <property type="protein sequence ID" value="KAH7349723.1"/>
    <property type="molecule type" value="Genomic_DNA"/>
</dbReference>
<feature type="region of interest" description="Disordered" evidence="1">
    <location>
        <begin position="139"/>
        <end position="168"/>
    </location>
</feature>
<sequence length="207" mass="22402">MGDGTSDVRRHDTPPPGASRASQSSPVQSDKIPHVRLVLPRRQREQLSDIGHAEGNCSLRPGQHWVATPREGGVVAMCVRLPPLARHDGVALTVQARVRAPVLLPRGCDSLLAQAPKSNFFTSLASRLYRIPSAAVKTWTRKKRASREQPSGISKPPPGGASGGPLRHRGIALIPHRESLLVRRSALVQEDLPAALDFGDDLPVKQF</sequence>
<accession>A0A8K0T6E4</accession>
<evidence type="ECO:0000313" key="3">
    <source>
        <dbReference type="Proteomes" id="UP000813385"/>
    </source>
</evidence>
<name>A0A8K0T6E4_9PEZI</name>
<proteinExistence type="predicted"/>
<protein>
    <submittedName>
        <fullName evidence="2">Uncharacterized protein</fullName>
    </submittedName>
</protein>
<feature type="region of interest" description="Disordered" evidence="1">
    <location>
        <begin position="1"/>
        <end position="34"/>
    </location>
</feature>
<evidence type="ECO:0000256" key="1">
    <source>
        <dbReference type="SAM" id="MobiDB-lite"/>
    </source>
</evidence>
<dbReference type="AlphaFoldDB" id="A0A8K0T6E4"/>
<reference evidence="2" key="1">
    <citation type="journal article" date="2021" name="Nat. Commun.">
        <title>Genetic determinants of endophytism in the Arabidopsis root mycobiome.</title>
        <authorList>
            <person name="Mesny F."/>
            <person name="Miyauchi S."/>
            <person name="Thiergart T."/>
            <person name="Pickel B."/>
            <person name="Atanasova L."/>
            <person name="Karlsson M."/>
            <person name="Huettel B."/>
            <person name="Barry K.W."/>
            <person name="Haridas S."/>
            <person name="Chen C."/>
            <person name="Bauer D."/>
            <person name="Andreopoulos W."/>
            <person name="Pangilinan J."/>
            <person name="LaButti K."/>
            <person name="Riley R."/>
            <person name="Lipzen A."/>
            <person name="Clum A."/>
            <person name="Drula E."/>
            <person name="Henrissat B."/>
            <person name="Kohler A."/>
            <person name="Grigoriev I.V."/>
            <person name="Martin F.M."/>
            <person name="Hacquard S."/>
        </authorList>
    </citation>
    <scope>NUCLEOTIDE SEQUENCE</scope>
    <source>
        <strain evidence="2">MPI-CAGE-AT-0016</strain>
    </source>
</reference>